<evidence type="ECO:0000256" key="10">
    <source>
        <dbReference type="ARBA" id="ARBA00024908"/>
    </source>
</evidence>
<evidence type="ECO:0000259" key="12">
    <source>
        <dbReference type="PROSITE" id="PS51186"/>
    </source>
</evidence>
<evidence type="ECO:0000256" key="11">
    <source>
        <dbReference type="ARBA" id="ARBA00032441"/>
    </source>
</evidence>
<dbReference type="SUPFAM" id="SSF55729">
    <property type="entry name" value="Acyl-CoA N-acyltransferases (Nat)"/>
    <property type="match status" value="1"/>
</dbReference>
<dbReference type="PANTHER" id="PTHR33540">
    <property type="entry name" value="TRNA THREONYLCARBAMOYLADENOSINE BIOSYNTHESIS PROTEIN TSAE"/>
    <property type="match status" value="1"/>
</dbReference>
<keyword evidence="5" id="KW-0819">tRNA processing</keyword>
<keyword evidence="7" id="KW-0547">Nucleotide-binding</keyword>
<keyword evidence="14" id="KW-1185">Reference proteome</keyword>
<dbReference type="EMBL" id="JAVDYG010000001">
    <property type="protein sequence ID" value="MDR7363867.1"/>
    <property type="molecule type" value="Genomic_DNA"/>
</dbReference>
<dbReference type="Proteomes" id="UP001183648">
    <property type="component" value="Unassembled WGS sequence"/>
</dbReference>
<keyword evidence="9" id="KW-0460">Magnesium</keyword>
<keyword evidence="4" id="KW-0963">Cytoplasm</keyword>
<dbReference type="PROSITE" id="PS51186">
    <property type="entry name" value="GNAT"/>
    <property type="match status" value="1"/>
</dbReference>
<name>A0ABU2BZQ6_9ACTN</name>
<dbReference type="InterPro" id="IPR003442">
    <property type="entry name" value="T6A_TsaE"/>
</dbReference>
<dbReference type="NCBIfam" id="TIGR00150">
    <property type="entry name" value="T6A_YjeE"/>
    <property type="match status" value="1"/>
</dbReference>
<dbReference type="Pfam" id="PF02367">
    <property type="entry name" value="TsaE"/>
    <property type="match status" value="1"/>
</dbReference>
<dbReference type="Gene3D" id="3.40.50.300">
    <property type="entry name" value="P-loop containing nucleotide triphosphate hydrolases"/>
    <property type="match status" value="1"/>
</dbReference>
<evidence type="ECO:0000256" key="3">
    <source>
        <dbReference type="ARBA" id="ARBA00019010"/>
    </source>
</evidence>
<dbReference type="InterPro" id="IPR000182">
    <property type="entry name" value="GNAT_dom"/>
</dbReference>
<evidence type="ECO:0000256" key="6">
    <source>
        <dbReference type="ARBA" id="ARBA00022723"/>
    </source>
</evidence>
<accession>A0ABU2BZQ6</accession>
<evidence type="ECO:0000256" key="9">
    <source>
        <dbReference type="ARBA" id="ARBA00022842"/>
    </source>
</evidence>
<evidence type="ECO:0000256" key="5">
    <source>
        <dbReference type="ARBA" id="ARBA00022694"/>
    </source>
</evidence>
<keyword evidence="6" id="KW-0479">Metal-binding</keyword>
<evidence type="ECO:0000256" key="2">
    <source>
        <dbReference type="ARBA" id="ARBA00007599"/>
    </source>
</evidence>
<evidence type="ECO:0000256" key="8">
    <source>
        <dbReference type="ARBA" id="ARBA00022840"/>
    </source>
</evidence>
<evidence type="ECO:0000313" key="13">
    <source>
        <dbReference type="EMBL" id="MDR7363867.1"/>
    </source>
</evidence>
<dbReference type="InterPro" id="IPR027417">
    <property type="entry name" value="P-loop_NTPase"/>
</dbReference>
<dbReference type="SUPFAM" id="SSF52540">
    <property type="entry name" value="P-loop containing nucleoside triphosphate hydrolases"/>
    <property type="match status" value="1"/>
</dbReference>
<comment type="subcellular location">
    <subcellularLocation>
        <location evidence="1">Cytoplasm</location>
    </subcellularLocation>
</comment>
<keyword evidence="8" id="KW-0067">ATP-binding</keyword>
<sequence length="320" mass="33238">MTGSSGTADMARIQVGEAAPDQAAEVAAVIHEAFAGRPALDPPAPALTETPESVAEQLGDEGGLLASVGGEPVGALLMHHETTDWGESLLLTRVSVRPAAQHLGVARTLAATAEDIAARRGLPRVHLHARAELPATVDFWLRQGYREVSREGTLLTLAKELPVAVTVPTGDDMQALGRRLAALLRPGDLLLLTGDLGAGKTTLTQGLGEGLGVRGAVTSPTFVISRIHPGPLPLVHVDAYRLGGLEELDDLDLDVSLADSVTVVEWGGGIAEALAEDRLELSLLRSGTEDDETRVVRVSPVGVRWLGTDPAAAVAPGPVA</sequence>
<comment type="function">
    <text evidence="10">Required for the formation of a threonylcarbamoyl group on adenosine at position 37 (t(6)A37) in tRNAs that read codons beginning with adenine. Is involved in the transfer of the threonylcarbamoyl moiety of threonylcarbamoyl-AMP (TC-AMP) to the N6 group of A37, together with TsaD and TsaB. TsaE seems to play an indirect role in the t(6)A biosynthesis pathway, possibly in regulating the core enzymatic function of TsaD.</text>
</comment>
<dbReference type="Pfam" id="PF00583">
    <property type="entry name" value="Acetyltransf_1"/>
    <property type="match status" value="1"/>
</dbReference>
<dbReference type="RefSeq" id="WP_310304758.1">
    <property type="nucleotide sequence ID" value="NZ_BAAAPS010000005.1"/>
</dbReference>
<comment type="caution">
    <text evidence="13">The sequence shown here is derived from an EMBL/GenBank/DDBJ whole genome shotgun (WGS) entry which is preliminary data.</text>
</comment>
<dbReference type="CDD" id="cd04301">
    <property type="entry name" value="NAT_SF"/>
    <property type="match status" value="1"/>
</dbReference>
<evidence type="ECO:0000256" key="7">
    <source>
        <dbReference type="ARBA" id="ARBA00022741"/>
    </source>
</evidence>
<gene>
    <name evidence="13" type="ORF">J2S63_003420</name>
</gene>
<dbReference type="InterPro" id="IPR016181">
    <property type="entry name" value="Acyl_CoA_acyltransferase"/>
</dbReference>
<feature type="domain" description="N-acetyltransferase" evidence="12">
    <location>
        <begin position="13"/>
        <end position="162"/>
    </location>
</feature>
<proteinExistence type="inferred from homology"/>
<dbReference type="Gene3D" id="3.40.630.30">
    <property type="match status" value="1"/>
</dbReference>
<evidence type="ECO:0000256" key="4">
    <source>
        <dbReference type="ARBA" id="ARBA00022490"/>
    </source>
</evidence>
<evidence type="ECO:0000313" key="14">
    <source>
        <dbReference type="Proteomes" id="UP001183648"/>
    </source>
</evidence>
<reference evidence="13 14" key="1">
    <citation type="submission" date="2023-07" db="EMBL/GenBank/DDBJ databases">
        <title>Sequencing the genomes of 1000 actinobacteria strains.</title>
        <authorList>
            <person name="Klenk H.-P."/>
        </authorList>
    </citation>
    <scope>NUCLEOTIDE SEQUENCE [LARGE SCALE GENOMIC DNA]</scope>
    <source>
        <strain evidence="13 14">DSM 19426</strain>
    </source>
</reference>
<protein>
    <recommendedName>
        <fullName evidence="3">tRNA threonylcarbamoyladenosine biosynthesis protein TsaE</fullName>
    </recommendedName>
    <alternativeName>
        <fullName evidence="11">t(6)A37 threonylcarbamoyladenosine biosynthesis protein TsaE</fullName>
    </alternativeName>
</protein>
<organism evidence="13 14">
    <name type="scientific">Nocardioides marmoribigeumensis</name>
    <dbReference type="NCBI Taxonomy" id="433649"/>
    <lineage>
        <taxon>Bacteria</taxon>
        <taxon>Bacillati</taxon>
        <taxon>Actinomycetota</taxon>
        <taxon>Actinomycetes</taxon>
        <taxon>Propionibacteriales</taxon>
        <taxon>Nocardioidaceae</taxon>
        <taxon>Nocardioides</taxon>
    </lineage>
</organism>
<evidence type="ECO:0000256" key="1">
    <source>
        <dbReference type="ARBA" id="ARBA00004496"/>
    </source>
</evidence>
<comment type="similarity">
    <text evidence="2">Belongs to the TsaE family.</text>
</comment>
<dbReference type="PANTHER" id="PTHR33540:SF2">
    <property type="entry name" value="TRNA THREONYLCARBAMOYLADENOSINE BIOSYNTHESIS PROTEIN TSAE"/>
    <property type="match status" value="1"/>
</dbReference>